<feature type="compositionally biased region" description="Polar residues" evidence="1">
    <location>
        <begin position="275"/>
        <end position="289"/>
    </location>
</feature>
<dbReference type="Proteomes" id="UP000689129">
    <property type="component" value="Unassembled WGS sequence"/>
</dbReference>
<gene>
    <name evidence="2" type="ORF">HYQ45_004342</name>
</gene>
<accession>A0A8I3AY05</accession>
<dbReference type="AlphaFoldDB" id="A0A8I3AY05"/>
<feature type="region of interest" description="Disordered" evidence="1">
    <location>
        <begin position="136"/>
        <end position="160"/>
    </location>
</feature>
<evidence type="ECO:0000256" key="1">
    <source>
        <dbReference type="SAM" id="MobiDB-lite"/>
    </source>
</evidence>
<dbReference type="EMBL" id="JAEMWZ010000071">
    <property type="protein sequence ID" value="KAG7138591.1"/>
    <property type="molecule type" value="Genomic_DNA"/>
</dbReference>
<comment type="caution">
    <text evidence="2">The sequence shown here is derived from an EMBL/GenBank/DDBJ whole genome shotgun (WGS) entry which is preliminary data.</text>
</comment>
<organism evidence="2 3">
    <name type="scientific">Verticillium longisporum</name>
    <name type="common">Verticillium dahliae var. longisporum</name>
    <dbReference type="NCBI Taxonomy" id="100787"/>
    <lineage>
        <taxon>Eukaryota</taxon>
        <taxon>Fungi</taxon>
        <taxon>Dikarya</taxon>
        <taxon>Ascomycota</taxon>
        <taxon>Pezizomycotina</taxon>
        <taxon>Sordariomycetes</taxon>
        <taxon>Hypocreomycetidae</taxon>
        <taxon>Glomerellales</taxon>
        <taxon>Plectosphaerellaceae</taxon>
        <taxon>Verticillium</taxon>
    </lineage>
</organism>
<reference evidence="2" key="1">
    <citation type="journal article" date="2021" name="Mol. Plant Pathol.">
        <title>A 20-kb lineage-specific genomic region tames virulence in pathogenic amphidiploid Verticillium longisporum.</title>
        <authorList>
            <person name="Harting R."/>
            <person name="Starke J."/>
            <person name="Kusch H."/>
            <person name="Poggeler S."/>
            <person name="Maurus I."/>
            <person name="Schluter R."/>
            <person name="Landesfeind M."/>
            <person name="Bulla I."/>
            <person name="Nowrousian M."/>
            <person name="de Jonge R."/>
            <person name="Stahlhut G."/>
            <person name="Hoff K.J."/>
            <person name="Asshauer K.P."/>
            <person name="Thurmer A."/>
            <person name="Stanke M."/>
            <person name="Daniel R."/>
            <person name="Morgenstern B."/>
            <person name="Thomma B.P.H.J."/>
            <person name="Kronstad J.W."/>
            <person name="Braus-Stromeyer S.A."/>
            <person name="Braus G.H."/>
        </authorList>
    </citation>
    <scope>NUCLEOTIDE SEQUENCE</scope>
    <source>
        <strain evidence="2">Vl32</strain>
    </source>
</reference>
<feature type="compositionally biased region" description="Polar residues" evidence="1">
    <location>
        <begin position="258"/>
        <end position="268"/>
    </location>
</feature>
<protein>
    <submittedName>
        <fullName evidence="2">Uncharacterized protein</fullName>
    </submittedName>
</protein>
<name>A0A8I3AY05_VERLO</name>
<evidence type="ECO:0000313" key="2">
    <source>
        <dbReference type="EMBL" id="KAG7138591.1"/>
    </source>
</evidence>
<proteinExistence type="predicted"/>
<feature type="compositionally biased region" description="Polar residues" evidence="1">
    <location>
        <begin position="148"/>
        <end position="159"/>
    </location>
</feature>
<dbReference type="OrthoDB" id="10334033at2759"/>
<evidence type="ECO:0000313" key="3">
    <source>
        <dbReference type="Proteomes" id="UP000689129"/>
    </source>
</evidence>
<feature type="region of interest" description="Disordered" evidence="1">
    <location>
        <begin position="239"/>
        <end position="293"/>
    </location>
</feature>
<sequence length="469" mass="51753">MEELMQSQLLESCHEGAGSTTYEFDLVGEIDVRNCHEAVLNADEYRRQAIIQKIHADMADGVISRVQTSKDDERVEGEDLFDVVSADWDLEVAIKKSVSAYLESPEANLARKIEFMNNEDELDLEEGRYHHLKSTTGSYITDEDHSPSEYSSQGETQGPETLGDMIEDKFKVGDCGSSHQGHFYETDLSPIPEFPTPSPSPARPRCQGPVRAPPRFALNEETFHIWTVDTKDLHLVPSSLKNPLLGPPPIPPRGSSRTLPTPGQSSDLSGLLHQFHTSPSPDQPSTPVQERSYFDLDDSPCSDGRFFAASSLSPARNLIRGLKTFFQQGTESTRRPAAAPTLRRTVRRFFSKRGPDDAGANTSLAPNEAVAHTCSAADTDHTDYGTHYPVLTTTRSAGAFQDRQLASFPSLALGQSQVVQVFESPLPSHNFENVADHCRDSWASTVHCADHPPGTTSRVFEEKIPAGWF</sequence>